<comment type="caution">
    <text evidence="2">The sequence shown here is derived from an EMBL/GenBank/DDBJ whole genome shotgun (WGS) entry which is preliminary data.</text>
</comment>
<dbReference type="Proteomes" id="UP000252415">
    <property type="component" value="Unassembled WGS sequence"/>
</dbReference>
<feature type="transmembrane region" description="Helical" evidence="1">
    <location>
        <begin position="7"/>
        <end position="27"/>
    </location>
</feature>
<evidence type="ECO:0000256" key="1">
    <source>
        <dbReference type="SAM" id="Phobius"/>
    </source>
</evidence>
<dbReference type="InterPro" id="IPR025470">
    <property type="entry name" value="DUF4321"/>
</dbReference>
<dbReference type="EMBL" id="QPJD01000015">
    <property type="protein sequence ID" value="RCW42620.1"/>
    <property type="molecule type" value="Genomic_DNA"/>
</dbReference>
<gene>
    <name evidence="2" type="ORF">DFP97_11551</name>
</gene>
<dbReference type="Pfam" id="PF14209">
    <property type="entry name" value="DUF4321"/>
    <property type="match status" value="1"/>
</dbReference>
<feature type="transmembrane region" description="Helical" evidence="1">
    <location>
        <begin position="58"/>
        <end position="77"/>
    </location>
</feature>
<evidence type="ECO:0000313" key="2">
    <source>
        <dbReference type="EMBL" id="RCW42620.1"/>
    </source>
</evidence>
<keyword evidence="1" id="KW-1133">Transmembrane helix</keyword>
<organism evidence="2 3">
    <name type="scientific">Paenibacillus prosopidis</name>
    <dbReference type="NCBI Taxonomy" id="630520"/>
    <lineage>
        <taxon>Bacteria</taxon>
        <taxon>Bacillati</taxon>
        <taxon>Bacillota</taxon>
        <taxon>Bacilli</taxon>
        <taxon>Bacillales</taxon>
        <taxon>Paenibacillaceae</taxon>
        <taxon>Paenibacillus</taxon>
    </lineage>
</organism>
<protein>
    <submittedName>
        <fullName evidence="2">Uncharacterized protein DUF4321</fullName>
    </submittedName>
</protein>
<keyword evidence="3" id="KW-1185">Reference proteome</keyword>
<evidence type="ECO:0000313" key="3">
    <source>
        <dbReference type="Proteomes" id="UP000252415"/>
    </source>
</evidence>
<name>A0A368VM86_9BACL</name>
<sequence length="80" mass="8924">MKKNGWILLIFIILGLLAGALVARWLAPVPGISFLTKPIEASWSPAIDLYVLSFNLSLHLQFSLFSLIGAVIAIWLYRKI</sequence>
<keyword evidence="1" id="KW-0812">Transmembrane</keyword>
<proteinExistence type="predicted"/>
<accession>A0A368VM86</accession>
<reference evidence="2 3" key="1">
    <citation type="submission" date="2018-07" db="EMBL/GenBank/DDBJ databases">
        <title>Genomic Encyclopedia of Type Strains, Phase III (KMG-III): the genomes of soil and plant-associated and newly described type strains.</title>
        <authorList>
            <person name="Whitman W."/>
        </authorList>
    </citation>
    <scope>NUCLEOTIDE SEQUENCE [LARGE SCALE GENOMIC DNA]</scope>
    <source>
        <strain evidence="2 3">CECT 7506</strain>
    </source>
</reference>
<dbReference type="RefSeq" id="WP_114382338.1">
    <property type="nucleotide sequence ID" value="NZ_QPJD01000015.1"/>
</dbReference>
<dbReference type="AlphaFoldDB" id="A0A368VM86"/>
<keyword evidence="1" id="KW-0472">Membrane</keyword>